<keyword evidence="1" id="KW-0472">Membrane</keyword>
<dbReference type="Proteomes" id="UP000199435">
    <property type="component" value="Unassembled WGS sequence"/>
</dbReference>
<organism evidence="2 3">
    <name type="scientific">Rhizobium miluonense</name>
    <dbReference type="NCBI Taxonomy" id="411945"/>
    <lineage>
        <taxon>Bacteria</taxon>
        <taxon>Pseudomonadati</taxon>
        <taxon>Pseudomonadota</taxon>
        <taxon>Alphaproteobacteria</taxon>
        <taxon>Hyphomicrobiales</taxon>
        <taxon>Rhizobiaceae</taxon>
        <taxon>Rhizobium/Agrobacterium group</taxon>
        <taxon>Rhizobium</taxon>
    </lineage>
</organism>
<accession>A0A1C3U6X8</accession>
<keyword evidence="1" id="KW-0812">Transmembrane</keyword>
<evidence type="ECO:0000256" key="1">
    <source>
        <dbReference type="SAM" id="Phobius"/>
    </source>
</evidence>
<feature type="transmembrane region" description="Helical" evidence="1">
    <location>
        <begin position="21"/>
        <end position="38"/>
    </location>
</feature>
<proteinExistence type="predicted"/>
<dbReference type="OrthoDB" id="282116at2"/>
<evidence type="ECO:0000313" key="3">
    <source>
        <dbReference type="Proteomes" id="UP000199435"/>
    </source>
</evidence>
<name>A0A1C3U6X8_9HYPH</name>
<dbReference type="STRING" id="411945.GA0061102_100274"/>
<reference evidence="3" key="1">
    <citation type="submission" date="2016-08" db="EMBL/GenBank/DDBJ databases">
        <authorList>
            <person name="Varghese N."/>
            <person name="Submissions Spin"/>
        </authorList>
    </citation>
    <scope>NUCLEOTIDE SEQUENCE [LARGE SCALE GENOMIC DNA]</scope>
    <source>
        <strain evidence="3">HAMBI 2971</strain>
    </source>
</reference>
<feature type="transmembrane region" description="Helical" evidence="1">
    <location>
        <begin position="50"/>
        <end position="70"/>
    </location>
</feature>
<evidence type="ECO:0000313" key="2">
    <source>
        <dbReference type="EMBL" id="SCB11238.1"/>
    </source>
</evidence>
<dbReference type="AlphaFoldDB" id="A0A1C3U6X8"/>
<keyword evidence="1" id="KW-1133">Transmembrane helix</keyword>
<gene>
    <name evidence="2" type="ORF">GA0061102_100274</name>
</gene>
<dbReference type="EMBL" id="FMAH01000002">
    <property type="protein sequence ID" value="SCB11238.1"/>
    <property type="molecule type" value="Genomic_DNA"/>
</dbReference>
<protein>
    <recommendedName>
        <fullName evidence="4">2TM domain-containing protein</fullName>
    </recommendedName>
</protein>
<keyword evidence="3" id="KW-1185">Reference proteome</keyword>
<dbReference type="RefSeq" id="WP_092843853.1">
    <property type="nucleotide sequence ID" value="NZ_FMAH01000002.1"/>
</dbReference>
<evidence type="ECO:0008006" key="4">
    <source>
        <dbReference type="Google" id="ProtNLM"/>
    </source>
</evidence>
<sequence>MIKHVIHFFGDEDYARRRRRLFYLVLVLIFAADFLVFREHAEYLWDRLPGWSAVYGFGSCILLIFVSKFLGHRVGLMRREDYYD</sequence>